<evidence type="ECO:0000259" key="1">
    <source>
        <dbReference type="Pfam" id="PF00561"/>
    </source>
</evidence>
<dbReference type="PANTHER" id="PTHR43798">
    <property type="entry name" value="MONOACYLGLYCEROL LIPASE"/>
    <property type="match status" value="1"/>
</dbReference>
<dbReference type="SUPFAM" id="SSF53474">
    <property type="entry name" value="alpha/beta-Hydrolases"/>
    <property type="match status" value="1"/>
</dbReference>
<protein>
    <submittedName>
        <fullName evidence="2">Pimeloyl-ACP methyl ester carboxylesterase</fullName>
    </submittedName>
</protein>
<name>A0A2T0SMZ5_9PSEU</name>
<evidence type="ECO:0000313" key="2">
    <source>
        <dbReference type="EMBL" id="PRY34791.1"/>
    </source>
</evidence>
<dbReference type="GO" id="GO:0003824">
    <property type="term" value="F:catalytic activity"/>
    <property type="evidence" value="ECO:0007669"/>
    <property type="project" value="UniProtKB-ARBA"/>
</dbReference>
<dbReference type="InterPro" id="IPR029058">
    <property type="entry name" value="AB_hydrolase_fold"/>
</dbReference>
<dbReference type="Proteomes" id="UP000239494">
    <property type="component" value="Unassembled WGS sequence"/>
</dbReference>
<keyword evidence="3" id="KW-1185">Reference proteome</keyword>
<dbReference type="PANTHER" id="PTHR43798:SF33">
    <property type="entry name" value="HYDROLASE, PUTATIVE (AFU_ORTHOLOGUE AFUA_2G14860)-RELATED"/>
    <property type="match status" value="1"/>
</dbReference>
<dbReference type="GO" id="GO:0016020">
    <property type="term" value="C:membrane"/>
    <property type="evidence" value="ECO:0007669"/>
    <property type="project" value="TreeGrafter"/>
</dbReference>
<accession>A0A2T0SMZ5</accession>
<comment type="caution">
    <text evidence="2">The sequence shown here is derived from an EMBL/GenBank/DDBJ whole genome shotgun (WGS) entry which is preliminary data.</text>
</comment>
<dbReference type="AlphaFoldDB" id="A0A2T0SMZ5"/>
<dbReference type="OrthoDB" id="5513277at2"/>
<proteinExistence type="predicted"/>
<dbReference type="Gene3D" id="3.40.50.1820">
    <property type="entry name" value="alpha/beta hydrolase"/>
    <property type="match status" value="1"/>
</dbReference>
<organism evidence="2 3">
    <name type="scientific">Umezawaea tangerina</name>
    <dbReference type="NCBI Taxonomy" id="84725"/>
    <lineage>
        <taxon>Bacteria</taxon>
        <taxon>Bacillati</taxon>
        <taxon>Actinomycetota</taxon>
        <taxon>Actinomycetes</taxon>
        <taxon>Pseudonocardiales</taxon>
        <taxon>Pseudonocardiaceae</taxon>
        <taxon>Umezawaea</taxon>
    </lineage>
</organism>
<dbReference type="EMBL" id="PVTF01000015">
    <property type="protein sequence ID" value="PRY34791.1"/>
    <property type="molecule type" value="Genomic_DNA"/>
</dbReference>
<feature type="domain" description="AB hydrolase-1" evidence="1">
    <location>
        <begin position="52"/>
        <end position="155"/>
    </location>
</feature>
<gene>
    <name evidence="2" type="ORF">CLV43_11567</name>
</gene>
<dbReference type="RefSeq" id="WP_106194204.1">
    <property type="nucleotide sequence ID" value="NZ_PVTF01000015.1"/>
</dbReference>
<sequence>MTTVYRSEAGGRTVREQYRALLEHWPVEAERRTVPTRAGDTFVVVSGPVDAPPVVALHGSGGNSATWLADIATWAPHLRVHAVDVIGEPGLSAPARPPLGSPEYAEWLDDVLDGLGLTSAAVVGMSLGGWLALDYASRRPERVTGLVLLGPSGIGRRKVGWLLRALPFFALGQWGRRRIVRIVAGADVGEYREVVASTFRHFKPRVEFPVFDDAVLRGLEMPMLVVVGGRDAMLDSRGTARRLAATAPHADVRVLPAAGHFIPGQADAVLDFLR</sequence>
<evidence type="ECO:0000313" key="3">
    <source>
        <dbReference type="Proteomes" id="UP000239494"/>
    </source>
</evidence>
<dbReference type="Pfam" id="PF00561">
    <property type="entry name" value="Abhydrolase_1"/>
    <property type="match status" value="1"/>
</dbReference>
<dbReference type="InterPro" id="IPR050266">
    <property type="entry name" value="AB_hydrolase_sf"/>
</dbReference>
<reference evidence="2 3" key="1">
    <citation type="submission" date="2018-03" db="EMBL/GenBank/DDBJ databases">
        <title>Genomic Encyclopedia of Archaeal and Bacterial Type Strains, Phase II (KMG-II): from individual species to whole genera.</title>
        <authorList>
            <person name="Goeker M."/>
        </authorList>
    </citation>
    <scope>NUCLEOTIDE SEQUENCE [LARGE SCALE GENOMIC DNA]</scope>
    <source>
        <strain evidence="2 3">DSM 44720</strain>
    </source>
</reference>
<dbReference type="InterPro" id="IPR000073">
    <property type="entry name" value="AB_hydrolase_1"/>
</dbReference>